<dbReference type="AlphaFoldDB" id="A0A7J0FXG6"/>
<dbReference type="Pfam" id="PF13246">
    <property type="entry name" value="Cation_ATPase"/>
    <property type="match status" value="1"/>
</dbReference>
<feature type="transmembrane region" description="Helical" evidence="6">
    <location>
        <begin position="211"/>
        <end position="230"/>
    </location>
</feature>
<dbReference type="SUPFAM" id="SSF81653">
    <property type="entry name" value="Calcium ATPase, transduction domain A"/>
    <property type="match status" value="1"/>
</dbReference>
<dbReference type="SUPFAM" id="SSF81665">
    <property type="entry name" value="Calcium ATPase, transmembrane domain M"/>
    <property type="match status" value="1"/>
</dbReference>
<dbReference type="GO" id="GO:0005388">
    <property type="term" value="F:P-type calcium transporter activity"/>
    <property type="evidence" value="ECO:0007669"/>
    <property type="project" value="UniProtKB-EC"/>
</dbReference>
<keyword evidence="3 6" id="KW-0106">Calcium</keyword>
<evidence type="ECO:0000256" key="2">
    <source>
        <dbReference type="ARBA" id="ARBA00022723"/>
    </source>
</evidence>
<evidence type="ECO:0000256" key="7">
    <source>
        <dbReference type="SAM" id="MobiDB-lite"/>
    </source>
</evidence>
<feature type="region of interest" description="Disordered" evidence="7">
    <location>
        <begin position="59"/>
        <end position="88"/>
    </location>
</feature>
<name>A0A7J0FXG6_9ERIC</name>
<evidence type="ECO:0000256" key="6">
    <source>
        <dbReference type="RuleBase" id="RU361146"/>
    </source>
</evidence>
<feature type="transmembrane region" description="Helical" evidence="6">
    <location>
        <begin position="812"/>
        <end position="832"/>
    </location>
</feature>
<accession>A0A7J0FXG6</accession>
<keyword evidence="4" id="KW-0460">Magnesium</keyword>
<feature type="domain" description="P-type ATPase A" evidence="8">
    <location>
        <begin position="249"/>
        <end position="340"/>
    </location>
</feature>
<evidence type="ECO:0000256" key="5">
    <source>
        <dbReference type="ARBA" id="ARBA00023065"/>
    </source>
</evidence>
<evidence type="ECO:0000313" key="11">
    <source>
        <dbReference type="Proteomes" id="UP000585474"/>
    </source>
</evidence>
<dbReference type="InterPro" id="IPR008250">
    <property type="entry name" value="ATPase_P-typ_transduc_dom_A_sf"/>
</dbReference>
<dbReference type="SUPFAM" id="SSF81660">
    <property type="entry name" value="Metal cation-transporting ATPase, ATP-binding domain N"/>
    <property type="match status" value="1"/>
</dbReference>
<keyword evidence="6" id="KW-1133">Transmembrane helix</keyword>
<dbReference type="PANTHER" id="PTHR24093:SF470">
    <property type="entry name" value="CALCIUM-TRANSPORTING ATPASE 12, PLASMA MEMBRANE-TYPE-LIKE"/>
    <property type="match status" value="1"/>
</dbReference>
<feature type="compositionally biased region" description="Polar residues" evidence="7">
    <location>
        <begin position="62"/>
        <end position="71"/>
    </location>
</feature>
<dbReference type="Gene3D" id="3.40.1110.10">
    <property type="entry name" value="Calcium-transporting ATPase, cytoplasmic domain N"/>
    <property type="match status" value="1"/>
</dbReference>
<keyword evidence="6" id="KW-0109">Calcium transport</keyword>
<dbReference type="PANTHER" id="PTHR24093">
    <property type="entry name" value="CATION TRANSPORTING ATPASE"/>
    <property type="match status" value="1"/>
</dbReference>
<dbReference type="InterPro" id="IPR036412">
    <property type="entry name" value="HAD-like_sf"/>
</dbReference>
<feature type="transmembrane region" description="Helical" evidence="6">
    <location>
        <begin position="421"/>
        <end position="445"/>
    </location>
</feature>
<keyword evidence="6" id="KW-0472">Membrane</keyword>
<keyword evidence="6" id="KW-0547">Nucleotide-binding</keyword>
<feature type="transmembrane region" description="Helical" evidence="6">
    <location>
        <begin position="363"/>
        <end position="382"/>
    </location>
</feature>
<dbReference type="GO" id="GO:0005524">
    <property type="term" value="F:ATP binding"/>
    <property type="evidence" value="ECO:0007669"/>
    <property type="project" value="UniProtKB-KW"/>
</dbReference>
<evidence type="ECO:0000256" key="1">
    <source>
        <dbReference type="ARBA" id="ARBA00022448"/>
    </source>
</evidence>
<dbReference type="Proteomes" id="UP000585474">
    <property type="component" value="Unassembled WGS sequence"/>
</dbReference>
<evidence type="ECO:0000256" key="3">
    <source>
        <dbReference type="ARBA" id="ARBA00022837"/>
    </source>
</evidence>
<feature type="transmembrane region" description="Helical" evidence="6">
    <location>
        <begin position="838"/>
        <end position="859"/>
    </location>
</feature>
<feature type="compositionally biased region" description="Polar residues" evidence="7">
    <location>
        <begin position="78"/>
        <end position="88"/>
    </location>
</feature>
<keyword evidence="5 6" id="KW-0406">Ion transport</keyword>
<feature type="transmembrane region" description="Helical" evidence="6">
    <location>
        <begin position="950"/>
        <end position="967"/>
    </location>
</feature>
<evidence type="ECO:0000259" key="9">
    <source>
        <dbReference type="Pfam" id="PF00689"/>
    </source>
</evidence>
<sequence>MSKVNSGEVHIDLESQSHGIVKDGNTCLENQWRTFFVTLYVSQAFIASAKKRLLDHDGASPATPSAIDSSGTVGGNVELSNTSTSPQVSLYVHSDGADERNKHDKELQNAEMARIMKLKDLNSLRDFGGVQGFAEALDTDLENGLPCDEDDLCCRRTTCPQSEPQALKEGFFYILLNACNKYIILLLLLLAALSLGFGIEEEGLETGWYEGIFIINGIIVLIAVPVACKYRSLWRLTRKKKLQNNGEIAVKVLRGQNQHKISIFNVVLGDIVCLTVGDHIPADGLFISGEPLKLDDELQSTIDEENPFMFYGTKVINGNGRMLATSIGKDTMWGEMMSNVTNAPNKETPLQVQLDRLNTRIQITGLLITIIILVEMFLRFKFETRSDVPRSSPDLKRKPTAIKEFIDAIQKVVMKPRAKCMLASLTIFLVGISEGLPLMVTLAINHWNRKAFSGRATAHGFFDCIAMGSVTAICTDLNQMEVDVFYNSEEIISKASDIDPEVGEALCIGIGTPTMRLQGHCSSIEDALLSWASLNWGMKINNLKQECTVDVAKELNSDEGGCGVLVRRNSANGESMESHWRGPAQTILAMCSHYCDRQGARNAINDPKRKDFEQIIEIMKAQQLKTIAFGYKQTNARSLEEKGLILLGILGLKRPFKRAIEACKEAGVAIKLVSGCNALELGSVTIECGLNLPNSDSVVFGEDFRSSTHEERMEMVDRICVLGNSLPSDRLLLVKCLKERGYVVAWWGVRTNETPAIREADVGITMGNSSSEMARESSSIIIPDGDFNFLVNIMKCGRCAHDNIQKFIQLELIMTIAWLLITIIMTSCFGDAPLSAIQYLWVCLIVAVLGGLALLTELPTENLMKKPPVRQTDALITRTMWRNIVLQALYQAAILVTFQFKAQTVLGISQKVSRTMVFNSFVLCQVFNWFNAREPEKKNVFKGSFQNCWFWVAIVVTMVLQGAYTKIADILDRSGNLNLEQWAICFLIGAVSWVVDWAGKSMSDSMAGRLRRQRSSNTGSISMVPSASSESLVNLELPLINDSSL</sequence>
<dbReference type="GO" id="GO:0046872">
    <property type="term" value="F:metal ion binding"/>
    <property type="evidence" value="ECO:0007669"/>
    <property type="project" value="UniProtKB-KW"/>
</dbReference>
<feature type="transmembrane region" description="Helical" evidence="6">
    <location>
        <begin position="182"/>
        <end position="199"/>
    </location>
</feature>
<comment type="caution">
    <text evidence="6">Lacks conserved residue(s) required for the propagation of feature annotation.</text>
</comment>
<comment type="caution">
    <text evidence="10">The sequence shown here is derived from an EMBL/GenBank/DDBJ whole genome shotgun (WGS) entry which is preliminary data.</text>
</comment>
<comment type="similarity">
    <text evidence="6">Belongs to the cation transport ATPase (P-type) (TC 3.A.3) family. Type IIB subfamily.</text>
</comment>
<dbReference type="NCBIfam" id="TIGR01517">
    <property type="entry name" value="ATPase-IIB_Ca"/>
    <property type="match status" value="1"/>
</dbReference>
<reference evidence="10 11" key="1">
    <citation type="submission" date="2019-07" db="EMBL/GenBank/DDBJ databases">
        <title>De Novo Assembly of kiwifruit Actinidia rufa.</title>
        <authorList>
            <person name="Sugita-Konishi S."/>
            <person name="Sato K."/>
            <person name="Mori E."/>
            <person name="Abe Y."/>
            <person name="Kisaki G."/>
            <person name="Hamano K."/>
            <person name="Suezawa K."/>
            <person name="Otani M."/>
            <person name="Fukuda T."/>
            <person name="Manabe T."/>
            <person name="Gomi K."/>
            <person name="Tabuchi M."/>
            <person name="Akimitsu K."/>
            <person name="Kataoka I."/>
        </authorList>
    </citation>
    <scope>NUCLEOTIDE SEQUENCE [LARGE SCALE GENOMIC DNA]</scope>
    <source>
        <strain evidence="11">cv. Fuchu</strain>
    </source>
</reference>
<organism evidence="10 11">
    <name type="scientific">Actinidia rufa</name>
    <dbReference type="NCBI Taxonomy" id="165716"/>
    <lineage>
        <taxon>Eukaryota</taxon>
        <taxon>Viridiplantae</taxon>
        <taxon>Streptophyta</taxon>
        <taxon>Embryophyta</taxon>
        <taxon>Tracheophyta</taxon>
        <taxon>Spermatophyta</taxon>
        <taxon>Magnoliopsida</taxon>
        <taxon>eudicotyledons</taxon>
        <taxon>Gunneridae</taxon>
        <taxon>Pentapetalae</taxon>
        <taxon>asterids</taxon>
        <taxon>Ericales</taxon>
        <taxon>Actinidiaceae</taxon>
        <taxon>Actinidia</taxon>
    </lineage>
</organism>
<keyword evidence="6" id="KW-0812">Transmembrane</keyword>
<dbReference type="Gene3D" id="1.20.1110.10">
    <property type="entry name" value="Calcium-transporting ATPase, transmembrane domain"/>
    <property type="match status" value="2"/>
</dbReference>
<keyword evidence="11" id="KW-1185">Reference proteome</keyword>
<dbReference type="Pfam" id="PF00122">
    <property type="entry name" value="E1-E2_ATPase"/>
    <property type="match status" value="1"/>
</dbReference>
<comment type="catalytic activity">
    <reaction evidence="6">
        <text>Ca(2+)(in) + ATP + H2O = Ca(2+)(out) + ADP + phosphate + H(+)</text>
        <dbReference type="Rhea" id="RHEA:18105"/>
        <dbReference type="ChEBI" id="CHEBI:15377"/>
        <dbReference type="ChEBI" id="CHEBI:15378"/>
        <dbReference type="ChEBI" id="CHEBI:29108"/>
        <dbReference type="ChEBI" id="CHEBI:30616"/>
        <dbReference type="ChEBI" id="CHEBI:43474"/>
        <dbReference type="ChEBI" id="CHEBI:456216"/>
        <dbReference type="EC" id="7.2.2.10"/>
    </reaction>
</comment>
<dbReference type="GO" id="GO:0005886">
    <property type="term" value="C:plasma membrane"/>
    <property type="evidence" value="ECO:0007669"/>
    <property type="project" value="TreeGrafter"/>
</dbReference>
<dbReference type="InterPro" id="IPR023298">
    <property type="entry name" value="ATPase_P-typ_TM_dom_sf"/>
</dbReference>
<protein>
    <recommendedName>
        <fullName evidence="6">Calcium-transporting ATPase</fullName>
        <ecNumber evidence="6">7.2.2.10</ecNumber>
    </recommendedName>
</protein>
<comment type="subcellular location">
    <subcellularLocation>
        <location evidence="6">Membrane</location>
        <topology evidence="6">Multi-pass membrane protein</topology>
    </subcellularLocation>
</comment>
<gene>
    <name evidence="10" type="ORF">Acr_15g0018820</name>
</gene>
<dbReference type="EMBL" id="BJWL01000015">
    <property type="protein sequence ID" value="GFZ03274.1"/>
    <property type="molecule type" value="Genomic_DNA"/>
</dbReference>
<feature type="transmembrane region" description="Helical" evidence="6">
    <location>
        <begin position="979"/>
        <end position="999"/>
    </location>
</feature>
<dbReference type="InterPro" id="IPR023299">
    <property type="entry name" value="ATPase_P-typ_cyto_dom_N"/>
</dbReference>
<keyword evidence="1 6" id="KW-0813">Transport</keyword>
<keyword evidence="6" id="KW-0067">ATP-binding</keyword>
<dbReference type="EC" id="7.2.2.10" evidence="6"/>
<dbReference type="InterPro" id="IPR006408">
    <property type="entry name" value="P-type_ATPase_IIB"/>
</dbReference>
<dbReference type="PRINTS" id="PR00119">
    <property type="entry name" value="CATATPASE"/>
</dbReference>
<dbReference type="InterPro" id="IPR059000">
    <property type="entry name" value="ATPase_P-type_domA"/>
</dbReference>
<evidence type="ECO:0000259" key="8">
    <source>
        <dbReference type="Pfam" id="PF00122"/>
    </source>
</evidence>
<evidence type="ECO:0000313" key="10">
    <source>
        <dbReference type="EMBL" id="GFZ03274.1"/>
    </source>
</evidence>
<dbReference type="Pfam" id="PF00689">
    <property type="entry name" value="Cation_ATPase_C"/>
    <property type="match status" value="1"/>
</dbReference>
<dbReference type="SUPFAM" id="SSF56784">
    <property type="entry name" value="HAD-like"/>
    <property type="match status" value="1"/>
</dbReference>
<evidence type="ECO:0000256" key="4">
    <source>
        <dbReference type="ARBA" id="ARBA00022842"/>
    </source>
</evidence>
<dbReference type="OrthoDB" id="116380at2759"/>
<dbReference type="InterPro" id="IPR006068">
    <property type="entry name" value="ATPase_P-typ_cation-transptr_C"/>
</dbReference>
<proteinExistence type="inferred from homology"/>
<feature type="domain" description="Cation-transporting P-type ATPase C-terminal" evidence="9">
    <location>
        <begin position="832"/>
        <end position="1000"/>
    </location>
</feature>
<keyword evidence="2" id="KW-0479">Metal-binding</keyword>
<comment type="function">
    <text evidence="6">Catalyzes the hydrolysis of ATP coupled with the transport of calcium.</text>
</comment>